<evidence type="ECO:0000256" key="1">
    <source>
        <dbReference type="SAM" id="Phobius"/>
    </source>
</evidence>
<feature type="transmembrane region" description="Helical" evidence="1">
    <location>
        <begin position="12"/>
        <end position="36"/>
    </location>
</feature>
<dbReference type="OrthoDB" id="5954868at2759"/>
<keyword evidence="2" id="KW-1185">Reference proteome</keyword>
<gene>
    <name evidence="3" type="primary">LOC106050899</name>
</gene>
<name>A0A9W3BC41_BIOGL</name>
<keyword evidence="1" id="KW-0812">Transmembrane</keyword>
<evidence type="ECO:0000313" key="2">
    <source>
        <dbReference type="Proteomes" id="UP001165740"/>
    </source>
</evidence>
<dbReference type="Pfam" id="PF07801">
    <property type="entry name" value="DUF1647"/>
    <property type="match status" value="1"/>
</dbReference>
<sequence>MIKWENRISRYLFLMILLLCVVIYIEYTRTFTLMTWKKQYKLQTLGRPPDFVSDMTDRLTEMLNASTDMQSYKVTNKCNNLWWACRSESCSRHLSQNPKERLWDILSPKLTLADQEREKIVSLSSQIPASNIIFATATSANHYYESQAMIHRLHTVVFPYVPNKTFVLLDLGLTKEQRNKTEKACQCHVISFPFELFPTHFRELHSCAWKPVFIMACMMKTKKLVVYQDASIYWKEHIVELLDRGDKLGLQVWGGRGMHNIPGATLKGMFDFFGDQPCAYINYTQLQAGVSVFKQTPFVVRAILEPWAKCVMELDCFCPNCTRGYRDCSSRNNTLHRCHRQVQCGTKHNNTNQK</sequence>
<dbReference type="AlphaFoldDB" id="A0A9W3BC41"/>
<keyword evidence="1" id="KW-1133">Transmembrane helix</keyword>
<dbReference type="PANTHER" id="PTHR31389">
    <property type="entry name" value="LD39211P"/>
    <property type="match status" value="1"/>
</dbReference>
<organism evidence="2 3">
    <name type="scientific">Biomphalaria glabrata</name>
    <name type="common">Bloodfluke planorb</name>
    <name type="synonym">Freshwater snail</name>
    <dbReference type="NCBI Taxonomy" id="6526"/>
    <lineage>
        <taxon>Eukaryota</taxon>
        <taxon>Metazoa</taxon>
        <taxon>Spiralia</taxon>
        <taxon>Lophotrochozoa</taxon>
        <taxon>Mollusca</taxon>
        <taxon>Gastropoda</taxon>
        <taxon>Heterobranchia</taxon>
        <taxon>Euthyneura</taxon>
        <taxon>Panpulmonata</taxon>
        <taxon>Hygrophila</taxon>
        <taxon>Lymnaeoidea</taxon>
        <taxon>Planorbidae</taxon>
        <taxon>Biomphalaria</taxon>
    </lineage>
</organism>
<dbReference type="RefSeq" id="XP_055897092.1">
    <property type="nucleotide sequence ID" value="XM_056041117.1"/>
</dbReference>
<keyword evidence="1" id="KW-0472">Membrane</keyword>
<reference evidence="3" key="1">
    <citation type="submission" date="2025-08" db="UniProtKB">
        <authorList>
            <consortium name="RefSeq"/>
        </authorList>
    </citation>
    <scope>IDENTIFICATION</scope>
</reference>
<dbReference type="Proteomes" id="UP001165740">
    <property type="component" value="Chromosome 9"/>
</dbReference>
<protein>
    <submittedName>
        <fullName evidence="3">Uncharacterized protein LOC106050899</fullName>
    </submittedName>
</protein>
<dbReference type="GeneID" id="106050899"/>
<dbReference type="InterPro" id="IPR012444">
    <property type="entry name" value="DUF1647"/>
</dbReference>
<proteinExistence type="predicted"/>
<accession>A0A9W3BC41</accession>
<dbReference type="PANTHER" id="PTHR31389:SF4">
    <property type="entry name" value="LD39211P"/>
    <property type="match status" value="1"/>
</dbReference>
<evidence type="ECO:0000313" key="3">
    <source>
        <dbReference type="RefSeq" id="XP_055897092.1"/>
    </source>
</evidence>